<dbReference type="PANTHER" id="PTHR10434:SF11">
    <property type="entry name" value="1-ACYL-SN-GLYCEROL-3-PHOSPHATE ACYLTRANSFERASE"/>
    <property type="match status" value="1"/>
</dbReference>
<evidence type="ECO:0000256" key="6">
    <source>
        <dbReference type="SAM" id="Phobius"/>
    </source>
</evidence>
<reference evidence="9" key="1">
    <citation type="journal article" date="2012" name="Science">
        <title>The Paleozoic origin of enzymatic lignin decomposition reconstructed from 31 fungal genomes.</title>
        <authorList>
            <person name="Floudas D."/>
            <person name="Binder M."/>
            <person name="Riley R."/>
            <person name="Barry K."/>
            <person name="Blanchette R.A."/>
            <person name="Henrissat B."/>
            <person name="Martinez A.T."/>
            <person name="Otillar R."/>
            <person name="Spatafora J.W."/>
            <person name="Yadav J.S."/>
            <person name="Aerts A."/>
            <person name="Benoit I."/>
            <person name="Boyd A."/>
            <person name="Carlson A."/>
            <person name="Copeland A."/>
            <person name="Coutinho P.M."/>
            <person name="de Vries R.P."/>
            <person name="Ferreira P."/>
            <person name="Findley K."/>
            <person name="Foster B."/>
            <person name="Gaskell J."/>
            <person name="Glotzer D."/>
            <person name="Gorecki P."/>
            <person name="Heitman J."/>
            <person name="Hesse C."/>
            <person name="Hori C."/>
            <person name="Igarashi K."/>
            <person name="Jurgens J.A."/>
            <person name="Kallen N."/>
            <person name="Kersten P."/>
            <person name="Kohler A."/>
            <person name="Kuees U."/>
            <person name="Kumar T.K.A."/>
            <person name="Kuo A."/>
            <person name="LaButti K."/>
            <person name="Larrondo L.F."/>
            <person name="Lindquist E."/>
            <person name="Ling A."/>
            <person name="Lombard V."/>
            <person name="Lucas S."/>
            <person name="Lundell T."/>
            <person name="Martin R."/>
            <person name="McLaughlin D.J."/>
            <person name="Morgenstern I."/>
            <person name="Morin E."/>
            <person name="Murat C."/>
            <person name="Nagy L.G."/>
            <person name="Nolan M."/>
            <person name="Ohm R.A."/>
            <person name="Patyshakuliyeva A."/>
            <person name="Rokas A."/>
            <person name="Ruiz-Duenas F.J."/>
            <person name="Sabat G."/>
            <person name="Salamov A."/>
            <person name="Samejima M."/>
            <person name="Schmutz J."/>
            <person name="Slot J.C."/>
            <person name="St John F."/>
            <person name="Stenlid J."/>
            <person name="Sun H."/>
            <person name="Sun S."/>
            <person name="Syed K."/>
            <person name="Tsang A."/>
            <person name="Wiebenga A."/>
            <person name="Young D."/>
            <person name="Pisabarro A."/>
            <person name="Eastwood D.C."/>
            <person name="Martin F."/>
            <person name="Cullen D."/>
            <person name="Grigoriev I.V."/>
            <person name="Hibbett D.S."/>
        </authorList>
    </citation>
    <scope>NUCLEOTIDE SEQUENCE [LARGE SCALE GENOMIC DNA]</scope>
    <source>
        <strain evidence="9">RWD-64-598 SS2</strain>
    </source>
</reference>
<keyword evidence="6" id="KW-0472">Membrane</keyword>
<protein>
    <recommendedName>
        <fullName evidence="4">1-acyl-sn-glycerol-3-phosphate acyltransferase</fullName>
        <ecNumber evidence="4">2.3.1.51</ecNumber>
    </recommendedName>
</protein>
<name>A0A5M3MAU8_CONPW</name>
<comment type="similarity">
    <text evidence="1 4">Belongs to the 1-acyl-sn-glycerol-3-phosphate acyltransferase family.</text>
</comment>
<keyword evidence="4" id="KW-0594">Phospholipid biosynthesis</keyword>
<dbReference type="RefSeq" id="XP_007773463.1">
    <property type="nucleotide sequence ID" value="XM_007775273.1"/>
</dbReference>
<proteinExistence type="inferred from homology"/>
<feature type="compositionally biased region" description="Basic and acidic residues" evidence="5">
    <location>
        <begin position="324"/>
        <end position="335"/>
    </location>
</feature>
<dbReference type="InterPro" id="IPR002123">
    <property type="entry name" value="Plipid/glycerol_acylTrfase"/>
</dbReference>
<evidence type="ECO:0000256" key="5">
    <source>
        <dbReference type="SAM" id="MobiDB-lite"/>
    </source>
</evidence>
<dbReference type="Proteomes" id="UP000053558">
    <property type="component" value="Unassembled WGS sequence"/>
</dbReference>
<evidence type="ECO:0000256" key="1">
    <source>
        <dbReference type="ARBA" id="ARBA00008655"/>
    </source>
</evidence>
<dbReference type="PANTHER" id="PTHR10434">
    <property type="entry name" value="1-ACYL-SN-GLYCEROL-3-PHOSPHATE ACYLTRANSFERASE"/>
    <property type="match status" value="1"/>
</dbReference>
<dbReference type="GO" id="GO:0016020">
    <property type="term" value="C:membrane"/>
    <property type="evidence" value="ECO:0007669"/>
    <property type="project" value="InterPro"/>
</dbReference>
<dbReference type="NCBIfam" id="TIGR00530">
    <property type="entry name" value="AGP_acyltrn"/>
    <property type="match status" value="1"/>
</dbReference>
<evidence type="ECO:0000259" key="7">
    <source>
        <dbReference type="SMART" id="SM00563"/>
    </source>
</evidence>
<evidence type="ECO:0000256" key="4">
    <source>
        <dbReference type="RuleBase" id="RU361267"/>
    </source>
</evidence>
<dbReference type="Pfam" id="PF01553">
    <property type="entry name" value="Acyltransferase"/>
    <property type="match status" value="1"/>
</dbReference>
<dbReference type="GO" id="GO:0005783">
    <property type="term" value="C:endoplasmic reticulum"/>
    <property type="evidence" value="ECO:0007669"/>
    <property type="project" value="TreeGrafter"/>
</dbReference>
<dbReference type="GeneID" id="19210856"/>
<organism evidence="8 9">
    <name type="scientific">Coniophora puteana (strain RWD-64-598)</name>
    <name type="common">Brown rot fungus</name>
    <dbReference type="NCBI Taxonomy" id="741705"/>
    <lineage>
        <taxon>Eukaryota</taxon>
        <taxon>Fungi</taxon>
        <taxon>Dikarya</taxon>
        <taxon>Basidiomycota</taxon>
        <taxon>Agaricomycotina</taxon>
        <taxon>Agaricomycetes</taxon>
        <taxon>Agaricomycetidae</taxon>
        <taxon>Boletales</taxon>
        <taxon>Coniophorineae</taxon>
        <taxon>Coniophoraceae</taxon>
        <taxon>Coniophora</taxon>
    </lineage>
</organism>
<evidence type="ECO:0000313" key="9">
    <source>
        <dbReference type="Proteomes" id="UP000053558"/>
    </source>
</evidence>
<accession>A0A5M3MAU8</accession>
<dbReference type="SUPFAM" id="SSF69593">
    <property type="entry name" value="Glycerol-3-phosphate (1)-acyltransferase"/>
    <property type="match status" value="1"/>
</dbReference>
<dbReference type="GO" id="GO:0006654">
    <property type="term" value="P:phosphatidic acid biosynthetic process"/>
    <property type="evidence" value="ECO:0007669"/>
    <property type="project" value="TreeGrafter"/>
</dbReference>
<keyword evidence="9" id="KW-1185">Reference proteome</keyword>
<feature type="compositionally biased region" description="Low complexity" evidence="5">
    <location>
        <begin position="301"/>
        <end position="323"/>
    </location>
</feature>
<comment type="domain">
    <text evidence="4">The HXXXXD motif is essential for acyltransferase activity and may constitute the binding site for the phosphate moiety of the glycerol-3-phosphate.</text>
</comment>
<dbReference type="GO" id="GO:0003841">
    <property type="term" value="F:1-acylglycerol-3-phosphate O-acyltransferase activity"/>
    <property type="evidence" value="ECO:0007669"/>
    <property type="project" value="UniProtKB-UniRule"/>
</dbReference>
<feature type="region of interest" description="Disordered" evidence="5">
    <location>
        <begin position="279"/>
        <end position="354"/>
    </location>
</feature>
<keyword evidence="6" id="KW-0812">Transmembrane</keyword>
<feature type="transmembrane region" description="Helical" evidence="6">
    <location>
        <begin position="38"/>
        <end position="62"/>
    </location>
</feature>
<keyword evidence="4" id="KW-0444">Lipid biosynthesis</keyword>
<dbReference type="SMART" id="SM00563">
    <property type="entry name" value="PlsC"/>
    <property type="match status" value="1"/>
</dbReference>
<comment type="catalytic activity">
    <reaction evidence="4">
        <text>a 1-acyl-sn-glycero-3-phosphate + an acyl-CoA = a 1,2-diacyl-sn-glycero-3-phosphate + CoA</text>
        <dbReference type="Rhea" id="RHEA:19709"/>
        <dbReference type="ChEBI" id="CHEBI:57287"/>
        <dbReference type="ChEBI" id="CHEBI:57970"/>
        <dbReference type="ChEBI" id="CHEBI:58342"/>
        <dbReference type="ChEBI" id="CHEBI:58608"/>
        <dbReference type="EC" id="2.3.1.51"/>
    </reaction>
</comment>
<keyword evidence="4" id="KW-0443">Lipid metabolism</keyword>
<evidence type="ECO:0000256" key="2">
    <source>
        <dbReference type="ARBA" id="ARBA00022679"/>
    </source>
</evidence>
<dbReference type="InterPro" id="IPR004552">
    <property type="entry name" value="AGP_acyltrans"/>
</dbReference>
<keyword evidence="3 4" id="KW-0012">Acyltransferase</keyword>
<dbReference type="AlphaFoldDB" id="A0A5M3MAU8"/>
<dbReference type="KEGG" id="cput:CONPUDRAFT_84866"/>
<dbReference type="EC" id="2.3.1.51" evidence="4"/>
<keyword evidence="2 4" id="KW-0808">Transferase</keyword>
<dbReference type="OMA" id="LLYQWSM"/>
<comment type="caution">
    <text evidence="8">The sequence shown here is derived from an EMBL/GenBank/DDBJ whole genome shotgun (WGS) entry which is preliminary data.</text>
</comment>
<dbReference type="CDD" id="cd07989">
    <property type="entry name" value="LPLAT_AGPAT-like"/>
    <property type="match status" value="1"/>
</dbReference>
<gene>
    <name evidence="8" type="ORF">CONPUDRAFT_84866</name>
</gene>
<keyword evidence="6" id="KW-1133">Transmembrane helix</keyword>
<sequence length="354" mass="38572">MSFLFACLIKPLAYLSLPILLARYIHDASPAGRYYVRVGIYLGCLSLVSTAGVFIAAGMSLIGRRDDVNFVVARCFYALASRALDIHVEIEGEEHLQEARPALMVSNHQSMLDVLFLARSFPRQASIMAKKELQWSPLGPWMYMSGAVFIDRGNHARAQRSLEAAGEEIKRRGVFLHIFPEGTRHMQEAPGLLPFKKGAFNLAVQAQIPVVPVVFENYWRGYRSGVLGTGTFKVRVLPPIPTAGLSKDDVADLTTRVRDTMLEALRDISVPVPAEVKADEPLAKTGLPAKEEVPSEASKSAEQVVPVPSAEPSEGSSSEAASPDLHRSRTLKEGSEYGAETDDEGNVLIGRTGA</sequence>
<dbReference type="EMBL" id="JH711586">
    <property type="protein sequence ID" value="EIW76203.1"/>
    <property type="molecule type" value="Genomic_DNA"/>
</dbReference>
<feature type="domain" description="Phospholipid/glycerol acyltransferase" evidence="7">
    <location>
        <begin position="102"/>
        <end position="218"/>
    </location>
</feature>
<evidence type="ECO:0000313" key="8">
    <source>
        <dbReference type="EMBL" id="EIW76203.1"/>
    </source>
</evidence>
<keyword evidence="4" id="KW-1208">Phospholipid metabolism</keyword>
<evidence type="ECO:0000256" key="3">
    <source>
        <dbReference type="ARBA" id="ARBA00023315"/>
    </source>
</evidence>
<dbReference type="OrthoDB" id="202234at2759"/>